<name>A0ABY4VGU8_9GAMM</name>
<organism evidence="1 2">
    <name type="scientific">Microbulbifer variabilis</name>
    <dbReference type="NCBI Taxonomy" id="266805"/>
    <lineage>
        <taxon>Bacteria</taxon>
        <taxon>Pseudomonadati</taxon>
        <taxon>Pseudomonadota</taxon>
        <taxon>Gammaproteobacteria</taxon>
        <taxon>Cellvibrionales</taxon>
        <taxon>Microbulbiferaceae</taxon>
        <taxon>Microbulbifer</taxon>
    </lineage>
</organism>
<dbReference type="RefSeq" id="WP_252085890.1">
    <property type="nucleotide sequence ID" value="NZ_CP092418.1"/>
</dbReference>
<accession>A0ABY4VGU8</accession>
<evidence type="ECO:0000313" key="2">
    <source>
        <dbReference type="Proteomes" id="UP001055658"/>
    </source>
</evidence>
<sequence length="168" mass="18398">MKNTLDGTWCAVDGESFILYESQKDALDVGKDIYCRTFKVLKKTKTGGGGRFIDSFKKPADFKHKLGGHEETKNGANTNKDVGIFVFSNSGDTTRIVTVDVSDESVGNFTLDSSGIMQGFTEEVTSDAQVHEAHVGILTFKRAPGPIPAAAKFDQEWESVFQATHKKQ</sequence>
<evidence type="ECO:0000313" key="1">
    <source>
        <dbReference type="EMBL" id="USD23545.1"/>
    </source>
</evidence>
<gene>
    <name evidence="1" type="ORF">MJO52_10500</name>
</gene>
<dbReference type="EMBL" id="CP092418">
    <property type="protein sequence ID" value="USD23545.1"/>
    <property type="molecule type" value="Genomic_DNA"/>
</dbReference>
<dbReference type="Proteomes" id="UP001055658">
    <property type="component" value="Chromosome"/>
</dbReference>
<proteinExistence type="predicted"/>
<reference evidence="1" key="1">
    <citation type="submission" date="2022-02" db="EMBL/GenBank/DDBJ databases">
        <title>Coral-associated bacteria.</title>
        <authorList>
            <person name="Tang K."/>
            <person name="Wang X."/>
        </authorList>
    </citation>
    <scope>NUCLEOTIDE SEQUENCE</scope>
    <source>
        <strain evidence="1">SCSIO 43006</strain>
    </source>
</reference>
<protein>
    <submittedName>
        <fullName evidence="1">Uncharacterized protein</fullName>
    </submittedName>
</protein>
<keyword evidence="2" id="KW-1185">Reference proteome</keyword>